<evidence type="ECO:0000313" key="2">
    <source>
        <dbReference type="EMBL" id="PVH99749.1"/>
    </source>
</evidence>
<name>A0A2V1DR16_9PLEO</name>
<dbReference type="STRING" id="97972.A0A2V1DR16"/>
<sequence>MARRSARLRKRSPSPADQSILSNASWETARSEQSPPNERLPSVVEDSEPADMKTPQKPAMQTPGTAAKAQKASQLPQSTSASTTTPVHTACSTPKNRTPIMPPAQEMHPALHHASTAKMLDEARWLGFQNMGAYTAPPKASVIAGQATPSKTPASTKALPGAAEEIKSPSSSSFQFKFRIKSPFSGLSPTSSSVLKNTAEKMTANARDLFKADEFTAPLDMEPKRKTAVPKGKMKRFSDVHMKQFKKMDSIANHPSSFRTVNLVDTSLKKSPSKADLNKPSSSGTLTNKLKRTQSKMDLSGSSPALERKVSKTDTKDATSKIASTPLKRTQSKMDLAGSSLPRSQSTVRMVPPSRDGRPATQDDNNPFAKRIRRTENDDAATARPVSRSGQAEASKASVAKPATPARKITSQTALPRLASRLMTPTKSSLARSQTVKAVKSQSMIPSLLKSPSTANLFSPTNLGQAMREGVRDGVRKTSDSLQKVKSILRTPRREFSNDMAKVAAGTHMSPPADLDLYKALPVAPQTAPAKKHVLFSSSTLERDAQGDWNKSPSPMKLRAGSEVPSGAVIYPTLQGTGAGDVEYPAIPADTDSPSRRLTFSGVGGNTPGEFSFKSGRTMDFAPTSTSTIRVVRKSNASSLFDDNKRKLNTVDESSDKENSAPGQQDEGRSAKKVKMTPAAEAPKTPSKLPRRTPNKRGSAISKSRLAFLSTPKRAKA</sequence>
<accession>A0A2V1DR16</accession>
<reference evidence="2 3" key="1">
    <citation type="journal article" date="2018" name="Sci. Rep.">
        <title>Comparative genomics provides insights into the lifestyle and reveals functional heterogeneity of dark septate endophytic fungi.</title>
        <authorList>
            <person name="Knapp D.G."/>
            <person name="Nemeth J.B."/>
            <person name="Barry K."/>
            <person name="Hainaut M."/>
            <person name="Henrissat B."/>
            <person name="Johnson J."/>
            <person name="Kuo A."/>
            <person name="Lim J.H.P."/>
            <person name="Lipzen A."/>
            <person name="Nolan M."/>
            <person name="Ohm R.A."/>
            <person name="Tamas L."/>
            <person name="Grigoriev I.V."/>
            <person name="Spatafora J.W."/>
            <person name="Nagy L.G."/>
            <person name="Kovacs G.M."/>
        </authorList>
    </citation>
    <scope>NUCLEOTIDE SEQUENCE [LARGE SCALE GENOMIC DNA]</scope>
    <source>
        <strain evidence="2 3">DSE2036</strain>
    </source>
</reference>
<dbReference type="OrthoDB" id="5204833at2759"/>
<dbReference type="AlphaFoldDB" id="A0A2V1DR16"/>
<feature type="region of interest" description="Disordered" evidence="1">
    <location>
        <begin position="250"/>
        <end position="435"/>
    </location>
</feature>
<feature type="compositionally biased region" description="Basic and acidic residues" evidence="1">
    <location>
        <begin position="642"/>
        <end position="659"/>
    </location>
</feature>
<dbReference type="EMBL" id="KZ805385">
    <property type="protein sequence ID" value="PVH99749.1"/>
    <property type="molecule type" value="Genomic_DNA"/>
</dbReference>
<feature type="compositionally biased region" description="Polar residues" evidence="1">
    <location>
        <begin position="71"/>
        <end position="96"/>
    </location>
</feature>
<proteinExistence type="predicted"/>
<feature type="compositionally biased region" description="Polar residues" evidence="1">
    <location>
        <begin position="623"/>
        <end position="641"/>
    </location>
</feature>
<feature type="compositionally biased region" description="Polar residues" evidence="1">
    <location>
        <begin position="279"/>
        <end position="288"/>
    </location>
</feature>
<gene>
    <name evidence="2" type="ORF">DM02DRAFT_564018</name>
</gene>
<feature type="region of interest" description="Disordered" evidence="1">
    <location>
        <begin position="539"/>
        <end position="563"/>
    </location>
</feature>
<feature type="region of interest" description="Disordered" evidence="1">
    <location>
        <begin position="147"/>
        <end position="166"/>
    </location>
</feature>
<feature type="compositionally biased region" description="Basic and acidic residues" evidence="1">
    <location>
        <begin position="306"/>
        <end position="319"/>
    </location>
</feature>
<feature type="compositionally biased region" description="Polar residues" evidence="1">
    <location>
        <begin position="253"/>
        <end position="265"/>
    </location>
</feature>
<evidence type="ECO:0000313" key="3">
    <source>
        <dbReference type="Proteomes" id="UP000244855"/>
    </source>
</evidence>
<organism evidence="2 3">
    <name type="scientific">Periconia macrospinosa</name>
    <dbReference type="NCBI Taxonomy" id="97972"/>
    <lineage>
        <taxon>Eukaryota</taxon>
        <taxon>Fungi</taxon>
        <taxon>Dikarya</taxon>
        <taxon>Ascomycota</taxon>
        <taxon>Pezizomycotina</taxon>
        <taxon>Dothideomycetes</taxon>
        <taxon>Pleosporomycetidae</taxon>
        <taxon>Pleosporales</taxon>
        <taxon>Massarineae</taxon>
        <taxon>Periconiaceae</taxon>
        <taxon>Periconia</taxon>
    </lineage>
</organism>
<dbReference type="Proteomes" id="UP000244855">
    <property type="component" value="Unassembled WGS sequence"/>
</dbReference>
<keyword evidence="3" id="KW-1185">Reference proteome</keyword>
<evidence type="ECO:0000256" key="1">
    <source>
        <dbReference type="SAM" id="MobiDB-lite"/>
    </source>
</evidence>
<feature type="compositionally biased region" description="Basic residues" evidence="1">
    <location>
        <begin position="1"/>
        <end position="12"/>
    </location>
</feature>
<protein>
    <submittedName>
        <fullName evidence="2">Uncharacterized protein</fullName>
    </submittedName>
</protein>
<feature type="compositionally biased region" description="Polar residues" evidence="1">
    <location>
        <begin position="15"/>
        <end position="36"/>
    </location>
</feature>
<feature type="compositionally biased region" description="Polar residues" evidence="1">
    <location>
        <begin position="423"/>
        <end position="435"/>
    </location>
</feature>
<feature type="region of interest" description="Disordered" evidence="1">
    <location>
        <begin position="1"/>
        <end position="104"/>
    </location>
</feature>
<feature type="region of interest" description="Disordered" evidence="1">
    <location>
        <begin position="577"/>
        <end position="717"/>
    </location>
</feature>